<feature type="region of interest" description="Disordered" evidence="7">
    <location>
        <begin position="413"/>
        <end position="483"/>
    </location>
</feature>
<dbReference type="Pfam" id="PF01062">
    <property type="entry name" value="Bestrophin"/>
    <property type="match status" value="1"/>
</dbReference>
<dbReference type="Proteomes" id="UP000494206">
    <property type="component" value="Unassembled WGS sequence"/>
</dbReference>
<reference evidence="8 9" key="1">
    <citation type="submission" date="2020-04" db="EMBL/GenBank/DDBJ databases">
        <authorList>
            <person name="Laetsch R D."/>
            <person name="Stevens L."/>
            <person name="Kumar S."/>
            <person name="Blaxter L. M."/>
        </authorList>
    </citation>
    <scope>NUCLEOTIDE SEQUENCE [LARGE SCALE GENOMIC DNA]</scope>
</reference>
<keyword evidence="6" id="KW-0407">Ion channel</keyword>
<evidence type="ECO:0000256" key="1">
    <source>
        <dbReference type="ARBA" id="ARBA00004141"/>
    </source>
</evidence>
<dbReference type="PANTHER" id="PTHR10736">
    <property type="entry name" value="BESTROPHIN"/>
    <property type="match status" value="1"/>
</dbReference>
<keyword evidence="4 6" id="KW-0472">Membrane</keyword>
<accession>A0A8S1EQA2</accession>
<name>A0A8S1EQA2_9PELO</name>
<protein>
    <recommendedName>
        <fullName evidence="6">Bestrophin homolog</fullName>
    </recommendedName>
</protein>
<keyword evidence="6" id="KW-1003">Cell membrane</keyword>
<dbReference type="GO" id="GO:0005254">
    <property type="term" value="F:chloride channel activity"/>
    <property type="evidence" value="ECO:0007669"/>
    <property type="project" value="UniProtKB-KW"/>
</dbReference>
<evidence type="ECO:0000256" key="5">
    <source>
        <dbReference type="ARBA" id="ARBA00034769"/>
    </source>
</evidence>
<keyword evidence="2 6" id="KW-0812">Transmembrane</keyword>
<dbReference type="AlphaFoldDB" id="A0A8S1EQA2"/>
<dbReference type="InterPro" id="IPR021134">
    <property type="entry name" value="Bestrophin-like"/>
</dbReference>
<comment type="subcellular location">
    <subcellularLocation>
        <location evidence="6">Cell membrane</location>
        <topology evidence="6">Multi-pass membrane protein</topology>
    </subcellularLocation>
    <subcellularLocation>
        <location evidence="1">Membrane</location>
        <topology evidence="1">Multi-pass membrane protein</topology>
    </subcellularLocation>
</comment>
<keyword evidence="6" id="KW-0813">Transport</keyword>
<feature type="transmembrane region" description="Helical" evidence="6">
    <location>
        <begin position="74"/>
        <end position="92"/>
    </location>
</feature>
<evidence type="ECO:0000256" key="3">
    <source>
        <dbReference type="ARBA" id="ARBA00022989"/>
    </source>
</evidence>
<dbReference type="GO" id="GO:0034707">
    <property type="term" value="C:chloride channel complex"/>
    <property type="evidence" value="ECO:0007669"/>
    <property type="project" value="UniProtKB-KW"/>
</dbReference>
<organism evidence="8 9">
    <name type="scientific">Caenorhabditis bovis</name>
    <dbReference type="NCBI Taxonomy" id="2654633"/>
    <lineage>
        <taxon>Eukaryota</taxon>
        <taxon>Metazoa</taxon>
        <taxon>Ecdysozoa</taxon>
        <taxon>Nematoda</taxon>
        <taxon>Chromadorea</taxon>
        <taxon>Rhabditida</taxon>
        <taxon>Rhabditina</taxon>
        <taxon>Rhabditomorpha</taxon>
        <taxon>Rhabditoidea</taxon>
        <taxon>Rhabditidae</taxon>
        <taxon>Peloderinae</taxon>
        <taxon>Caenorhabditis</taxon>
    </lineage>
</organism>
<dbReference type="PANTHER" id="PTHR10736:SF19">
    <property type="entry name" value="BESTROPHIN HOMOLOG"/>
    <property type="match status" value="1"/>
</dbReference>
<evidence type="ECO:0000313" key="8">
    <source>
        <dbReference type="EMBL" id="CAB3405841.1"/>
    </source>
</evidence>
<dbReference type="EMBL" id="CADEPM010000005">
    <property type="protein sequence ID" value="CAB3405841.1"/>
    <property type="molecule type" value="Genomic_DNA"/>
</dbReference>
<feature type="compositionally biased region" description="Basic and acidic residues" evidence="7">
    <location>
        <begin position="458"/>
        <end position="472"/>
    </location>
</feature>
<dbReference type="InterPro" id="IPR000615">
    <property type="entry name" value="Bestrophin"/>
</dbReference>
<keyword evidence="6" id="KW-0869">Chloride channel</keyword>
<feature type="compositionally biased region" description="Basic and acidic residues" evidence="7">
    <location>
        <begin position="431"/>
        <end position="446"/>
    </location>
</feature>
<proteinExistence type="inferred from homology"/>
<evidence type="ECO:0000256" key="4">
    <source>
        <dbReference type="ARBA" id="ARBA00023136"/>
    </source>
</evidence>
<evidence type="ECO:0000256" key="6">
    <source>
        <dbReference type="RuleBase" id="RU363126"/>
    </source>
</evidence>
<keyword evidence="3 6" id="KW-1133">Transmembrane helix</keyword>
<evidence type="ECO:0000256" key="2">
    <source>
        <dbReference type="ARBA" id="ARBA00022692"/>
    </source>
</evidence>
<keyword evidence="6" id="KW-0406">Ion transport</keyword>
<sequence length="483" mass="55344">MTVSYNSDVSSVSSTTFFKLLIRWKGSIWKSVSSELMLWTTFYVFTAFVYHLILYPNGSYHTFNKIAYYCNEAIQKYIPVTFMLGFFVTMVVERWRTTFSNMGWIENCALTVNAMISGETEEATLIRRNIVRYLVLSQILTFRDISMRVRRRFPNMDSIAKAGFLTIEEAEQIDEINLSYNKYWVPINWAISLCNKANKDGLVVSFPGHVAIVNEIKTFRTNLATICNFDWVPVPIAYPQVVFFAVRVYFCLCLFTRQFIRDEKKAEMDYVNLLVRPIITIIEFICLVGWMKVAEALLNPLGEDDDDFECNYLIDKNIFTGMKIVDEFNVSPPTIYDSFSDPDAVPIYSVDCQKHQNLGELVGSVSNVTLAKTDEDIPMVPVAPRMSIGDLHDGMGSRLSSVRRRFNSSRPSSIRVAQAKSLSRQTSVEGENNKAYEIEIDEKSESPVRPSQFHKTLSKVDEHEEYQDKPQEDTSPSNVISKV</sequence>
<feature type="transmembrane region" description="Helical" evidence="6">
    <location>
        <begin position="270"/>
        <end position="291"/>
    </location>
</feature>
<comment type="caution">
    <text evidence="8">The sequence shown here is derived from an EMBL/GenBank/DDBJ whole genome shotgun (WGS) entry which is preliminary data.</text>
</comment>
<comment type="similarity">
    <text evidence="5 6">Belongs to the anion channel-forming bestrophin (TC 1.A.46) family. Calcium-sensitive chloride channel subfamily.</text>
</comment>
<feature type="transmembrane region" description="Helical" evidence="6">
    <location>
        <begin position="36"/>
        <end position="54"/>
    </location>
</feature>
<comment type="function">
    <text evidence="6">Forms chloride channels.</text>
</comment>
<dbReference type="OrthoDB" id="201595at2759"/>
<gene>
    <name evidence="8" type="ORF">CBOVIS_LOCUS7988</name>
</gene>
<feature type="compositionally biased region" description="Polar residues" evidence="7">
    <location>
        <begin position="473"/>
        <end position="483"/>
    </location>
</feature>
<evidence type="ECO:0000313" key="9">
    <source>
        <dbReference type="Proteomes" id="UP000494206"/>
    </source>
</evidence>
<keyword evidence="6" id="KW-0868">Chloride</keyword>
<evidence type="ECO:0000256" key="7">
    <source>
        <dbReference type="SAM" id="MobiDB-lite"/>
    </source>
</evidence>
<dbReference type="GO" id="GO:0005886">
    <property type="term" value="C:plasma membrane"/>
    <property type="evidence" value="ECO:0007669"/>
    <property type="project" value="UniProtKB-SubCell"/>
</dbReference>
<feature type="compositionally biased region" description="Polar residues" evidence="7">
    <location>
        <begin position="420"/>
        <end position="430"/>
    </location>
</feature>
<keyword evidence="9" id="KW-1185">Reference proteome</keyword>